<dbReference type="Pfam" id="PF00501">
    <property type="entry name" value="AMP-binding"/>
    <property type="match status" value="1"/>
</dbReference>
<evidence type="ECO:0000256" key="1">
    <source>
        <dbReference type="SAM" id="MobiDB-lite"/>
    </source>
</evidence>
<dbReference type="PANTHER" id="PTHR43767">
    <property type="entry name" value="LONG-CHAIN-FATTY-ACID--COA LIGASE"/>
    <property type="match status" value="1"/>
</dbReference>
<proteinExistence type="predicted"/>
<dbReference type="EMBL" id="JBHSDP010000029">
    <property type="protein sequence ID" value="MFC4333164.1"/>
    <property type="molecule type" value="Genomic_DNA"/>
</dbReference>
<dbReference type="InterPro" id="IPR050237">
    <property type="entry name" value="ATP-dep_AMP-bd_enzyme"/>
</dbReference>
<feature type="compositionally biased region" description="Gly residues" evidence="1">
    <location>
        <begin position="316"/>
        <end position="327"/>
    </location>
</feature>
<dbReference type="InterPro" id="IPR020845">
    <property type="entry name" value="AMP-binding_CS"/>
</dbReference>
<name>A0ABV8TQX0_9ACTN</name>
<dbReference type="PANTHER" id="PTHR43767:SF1">
    <property type="entry name" value="NONRIBOSOMAL PEPTIDE SYNTHASE PES1 (EUROFUNG)-RELATED"/>
    <property type="match status" value="1"/>
</dbReference>
<dbReference type="RefSeq" id="WP_381744509.1">
    <property type="nucleotide sequence ID" value="NZ_JBHSDP010000029.1"/>
</dbReference>
<evidence type="ECO:0000259" key="2">
    <source>
        <dbReference type="Pfam" id="PF00501"/>
    </source>
</evidence>
<gene>
    <name evidence="3" type="ORF">ACFPC0_36480</name>
</gene>
<protein>
    <submittedName>
        <fullName evidence="3">AMP-binding protein</fullName>
    </submittedName>
</protein>
<sequence length="352" mass="36481">MAEQFPGAVLDLLEAAGGRPVFEHGDRIVTGHRLLALVRRVTKGLRARGVRPGDGVALLLGVGPESFAAVLAAHTVGARVVGVRPGLTPRQRQHVLTGTAFRVTDAPDGAAGARPGTVLALDDLLATEDDGRRPPVSARPRDIARLLHTSGSTGVPKACAQTYAAMTAAWAAHPDRWPPAVRELAPRLERFLVFGTLASQVMMEYGLLALAAGGTLVTADAPAFPDSLVRHRATGSVITVARLTKLVASVRARPVDLGALRALMVSGSPVDAARLREAADVLGPVVFHGYGQTETGMISMATPDDEPGSLGVPPGRAGGQGRRGGGACRPERTANSSCAPPRRAAATWANPP</sequence>
<evidence type="ECO:0000313" key="3">
    <source>
        <dbReference type="EMBL" id="MFC4333164.1"/>
    </source>
</evidence>
<dbReference type="SUPFAM" id="SSF56801">
    <property type="entry name" value="Acetyl-CoA synthetase-like"/>
    <property type="match status" value="1"/>
</dbReference>
<keyword evidence="4" id="KW-1185">Reference proteome</keyword>
<reference evidence="4" key="1">
    <citation type="journal article" date="2019" name="Int. J. Syst. Evol. Microbiol.">
        <title>The Global Catalogue of Microorganisms (GCM) 10K type strain sequencing project: providing services to taxonomists for standard genome sequencing and annotation.</title>
        <authorList>
            <consortium name="The Broad Institute Genomics Platform"/>
            <consortium name="The Broad Institute Genome Sequencing Center for Infectious Disease"/>
            <person name="Wu L."/>
            <person name="Ma J."/>
        </authorList>
    </citation>
    <scope>NUCLEOTIDE SEQUENCE [LARGE SCALE GENOMIC DNA]</scope>
    <source>
        <strain evidence="4">PCU 347</strain>
    </source>
</reference>
<dbReference type="Proteomes" id="UP001595824">
    <property type="component" value="Unassembled WGS sequence"/>
</dbReference>
<comment type="caution">
    <text evidence="3">The sequence shown here is derived from an EMBL/GenBank/DDBJ whole genome shotgun (WGS) entry which is preliminary data.</text>
</comment>
<dbReference type="InterPro" id="IPR000873">
    <property type="entry name" value="AMP-dep_synth/lig_dom"/>
</dbReference>
<evidence type="ECO:0000313" key="4">
    <source>
        <dbReference type="Proteomes" id="UP001595824"/>
    </source>
</evidence>
<organism evidence="3 4">
    <name type="scientific">Streptomyces andamanensis</name>
    <dbReference type="NCBI Taxonomy" id="1565035"/>
    <lineage>
        <taxon>Bacteria</taxon>
        <taxon>Bacillati</taxon>
        <taxon>Actinomycetota</taxon>
        <taxon>Actinomycetes</taxon>
        <taxon>Kitasatosporales</taxon>
        <taxon>Streptomycetaceae</taxon>
        <taxon>Streptomyces</taxon>
    </lineage>
</organism>
<dbReference type="PROSITE" id="PS00455">
    <property type="entry name" value="AMP_BINDING"/>
    <property type="match status" value="1"/>
</dbReference>
<dbReference type="InterPro" id="IPR042099">
    <property type="entry name" value="ANL_N_sf"/>
</dbReference>
<feature type="domain" description="AMP-dependent synthetase/ligase" evidence="2">
    <location>
        <begin position="17"/>
        <end position="313"/>
    </location>
</feature>
<accession>A0ABV8TQX0</accession>
<dbReference type="Gene3D" id="3.40.50.12780">
    <property type="entry name" value="N-terminal domain of ligase-like"/>
    <property type="match status" value="1"/>
</dbReference>
<feature type="region of interest" description="Disordered" evidence="1">
    <location>
        <begin position="303"/>
        <end position="352"/>
    </location>
</feature>